<proteinExistence type="predicted"/>
<reference evidence="3 4" key="1">
    <citation type="submission" date="2019-08" db="EMBL/GenBank/DDBJ databases">
        <title>The genome of the soybean aphid Biotype 1, its phylome, world population structure and adaptation to the North American continent.</title>
        <authorList>
            <person name="Giordano R."/>
            <person name="Donthu R.K."/>
            <person name="Hernandez A.G."/>
            <person name="Wright C.L."/>
            <person name="Zimin A.V."/>
        </authorList>
    </citation>
    <scope>NUCLEOTIDE SEQUENCE [LARGE SCALE GENOMIC DNA]</scope>
    <source>
        <tissue evidence="3">Whole aphids</tissue>
    </source>
</reference>
<evidence type="ECO:0000313" key="4">
    <source>
        <dbReference type="Proteomes" id="UP000475862"/>
    </source>
</evidence>
<organism evidence="3 4">
    <name type="scientific">Aphis glycines</name>
    <name type="common">Soybean aphid</name>
    <dbReference type="NCBI Taxonomy" id="307491"/>
    <lineage>
        <taxon>Eukaryota</taxon>
        <taxon>Metazoa</taxon>
        <taxon>Ecdysozoa</taxon>
        <taxon>Arthropoda</taxon>
        <taxon>Hexapoda</taxon>
        <taxon>Insecta</taxon>
        <taxon>Pterygota</taxon>
        <taxon>Neoptera</taxon>
        <taxon>Paraneoptera</taxon>
        <taxon>Hemiptera</taxon>
        <taxon>Sternorrhyncha</taxon>
        <taxon>Aphidomorpha</taxon>
        <taxon>Aphidoidea</taxon>
        <taxon>Aphididae</taxon>
        <taxon>Aphidini</taxon>
        <taxon>Aphis</taxon>
        <taxon>Aphis</taxon>
    </lineage>
</organism>
<dbReference type="PANTHER" id="PTHR21505">
    <property type="entry name" value="MADF DOMAIN-CONTAINING PROTEIN-RELATED"/>
    <property type="match status" value="1"/>
</dbReference>
<dbReference type="EMBL" id="VYZN01000059">
    <property type="protein sequence ID" value="KAE9525633.1"/>
    <property type="molecule type" value="Genomic_DNA"/>
</dbReference>
<gene>
    <name evidence="3" type="ORF">AGLY_014160</name>
</gene>
<dbReference type="OrthoDB" id="6609808at2759"/>
<dbReference type="AlphaFoldDB" id="A0A6G0T4N0"/>
<protein>
    <recommendedName>
        <fullName evidence="2">MADF domain-containing protein</fullName>
    </recommendedName>
</protein>
<dbReference type="Proteomes" id="UP000475862">
    <property type="component" value="Unassembled WGS sequence"/>
</dbReference>
<feature type="non-terminal residue" evidence="3">
    <location>
        <position position="236"/>
    </location>
</feature>
<feature type="region of interest" description="Disordered" evidence="1">
    <location>
        <begin position="213"/>
        <end position="236"/>
    </location>
</feature>
<evidence type="ECO:0000256" key="1">
    <source>
        <dbReference type="SAM" id="MobiDB-lite"/>
    </source>
</evidence>
<dbReference type="PROSITE" id="PS51029">
    <property type="entry name" value="MADF"/>
    <property type="match status" value="1"/>
</dbReference>
<sequence length="236" mass="27205">MSGGFEKTLYSHKLLWDANHTDYCNKIKRNDALERIGNEFNIDVSAVKIKIKNLRSFFSKERQKSLKRKSGSGADETYVSLWFAYTPLLFVADNSTPREIVDSEQEQENPKNSDLNISTQKIHAEFGSEHSTGSHSAAEEHEFVQPIRTKRSLKKSVLNDREEEAYKFMKKTADSISEKDESTKRNITNWLLNMQMKEMEANMIEERRMLPHESPATSNRTFESENSSLTFPIVEG</sequence>
<evidence type="ECO:0000313" key="3">
    <source>
        <dbReference type="EMBL" id="KAE9525633.1"/>
    </source>
</evidence>
<dbReference type="Pfam" id="PF10545">
    <property type="entry name" value="MADF_DNA_bdg"/>
    <property type="match status" value="1"/>
</dbReference>
<dbReference type="InterPro" id="IPR006578">
    <property type="entry name" value="MADF-dom"/>
</dbReference>
<feature type="compositionally biased region" description="Polar residues" evidence="1">
    <location>
        <begin position="215"/>
        <end position="230"/>
    </location>
</feature>
<dbReference type="PANTHER" id="PTHR21505:SF12">
    <property type="entry name" value="MADF DOMAIN-CONTAINING PROTEIN-RELATED"/>
    <property type="match status" value="1"/>
</dbReference>
<keyword evidence="4" id="KW-1185">Reference proteome</keyword>
<feature type="domain" description="MADF" evidence="2">
    <location>
        <begin position="4"/>
        <end position="96"/>
    </location>
</feature>
<accession>A0A6G0T4N0</accession>
<evidence type="ECO:0000259" key="2">
    <source>
        <dbReference type="PROSITE" id="PS51029"/>
    </source>
</evidence>
<dbReference type="SMART" id="SM00595">
    <property type="entry name" value="MADF"/>
    <property type="match status" value="1"/>
</dbReference>
<name>A0A6G0T4N0_APHGL</name>
<comment type="caution">
    <text evidence="3">The sequence shown here is derived from an EMBL/GenBank/DDBJ whole genome shotgun (WGS) entry which is preliminary data.</text>
</comment>